<dbReference type="OrthoDB" id="48130at2759"/>
<evidence type="ECO:0000256" key="1">
    <source>
        <dbReference type="SAM" id="MobiDB-lite"/>
    </source>
</evidence>
<dbReference type="GO" id="GO:0005634">
    <property type="term" value="C:nucleus"/>
    <property type="evidence" value="ECO:0007669"/>
    <property type="project" value="TreeGrafter"/>
</dbReference>
<dbReference type="PANTHER" id="PTHR13651">
    <property type="entry name" value="PROTEIN ABITRAM"/>
    <property type="match status" value="1"/>
</dbReference>
<dbReference type="PANTHER" id="PTHR13651:SF0">
    <property type="entry name" value="PROTEIN ABITRAM"/>
    <property type="match status" value="1"/>
</dbReference>
<feature type="region of interest" description="Disordered" evidence="1">
    <location>
        <begin position="1"/>
        <end position="63"/>
    </location>
</feature>
<feature type="compositionally biased region" description="Polar residues" evidence="1">
    <location>
        <begin position="20"/>
        <end position="29"/>
    </location>
</feature>
<dbReference type="Proteomes" id="UP000291116">
    <property type="component" value="Unassembled WGS sequence"/>
</dbReference>
<name>A0A448ZRB1_9STRA</name>
<proteinExistence type="predicted"/>
<dbReference type="AlphaFoldDB" id="A0A448ZRB1"/>
<feature type="compositionally biased region" description="Polar residues" evidence="1">
    <location>
        <begin position="39"/>
        <end position="50"/>
    </location>
</feature>
<accession>A0A448ZRB1</accession>
<dbReference type="InterPro" id="IPR039169">
    <property type="entry name" value="Abitram"/>
</dbReference>
<evidence type="ECO:0000313" key="2">
    <source>
        <dbReference type="EMBL" id="VEU44556.1"/>
    </source>
</evidence>
<protein>
    <submittedName>
        <fullName evidence="2">Uncharacterized protein</fullName>
    </submittedName>
</protein>
<evidence type="ECO:0000313" key="3">
    <source>
        <dbReference type="Proteomes" id="UP000291116"/>
    </source>
</evidence>
<dbReference type="EMBL" id="CAACVS010000650">
    <property type="protein sequence ID" value="VEU44556.1"/>
    <property type="molecule type" value="Genomic_DNA"/>
</dbReference>
<reference evidence="2 3" key="1">
    <citation type="submission" date="2019-01" db="EMBL/GenBank/DDBJ databases">
        <authorList>
            <person name="Ferrante I. M."/>
        </authorList>
    </citation>
    <scope>NUCLEOTIDE SEQUENCE [LARGE SCALE GENOMIC DNA]</scope>
    <source>
        <strain evidence="2 3">B856</strain>
    </source>
</reference>
<keyword evidence="3" id="KW-1185">Reference proteome</keyword>
<organism evidence="2 3">
    <name type="scientific">Pseudo-nitzschia multistriata</name>
    <dbReference type="NCBI Taxonomy" id="183589"/>
    <lineage>
        <taxon>Eukaryota</taxon>
        <taxon>Sar</taxon>
        <taxon>Stramenopiles</taxon>
        <taxon>Ochrophyta</taxon>
        <taxon>Bacillariophyta</taxon>
        <taxon>Bacillariophyceae</taxon>
        <taxon>Bacillariophycidae</taxon>
        <taxon>Bacillariales</taxon>
        <taxon>Bacillariaceae</taxon>
        <taxon>Pseudo-nitzschia</taxon>
    </lineage>
</organism>
<sequence>MTGTEANKTKEPAAAVLTAEETTNPQNPEKQPPVAEQGLATSAPTATANAESRKRKRSTGGANALQEAYAKVSFAPLEPTGRPDRPDFFFSSSYTVVDSDNGEGTDGQVCAASVSIEVRQIVHNHVNGLCMVTVGELSESLPPSMEVKSIRFLAGEAPPCSNAAKRKRQAQMLRGKGTINRTTGVVEPSTVIAELVVGMKLANDTNDNDTDDIIVPLRACVWGTILELNTNLLSKPRILLDDPLLDG</sequence>
<gene>
    <name evidence="2" type="ORF">PSNMU_V1.4_AUG-EV-PASAV3_0116720</name>
</gene>